<proteinExistence type="predicted"/>
<dbReference type="Proteomes" id="UP000315235">
    <property type="component" value="Unassembled WGS sequence"/>
</dbReference>
<accession>A0A553H2W1</accession>
<sequence>MSSSETGLFGAALLGLSLLAGCAHAEIACPAKAAGGGTLSGAQVFDGPPEELASLAPDGDEGVSWDLKGYRDNPRELYLVCEYADGAKQNMRLPKDVSECTVAGKGEVTARCN</sequence>
<gene>
    <name evidence="2" type="ORF">FM069_02515</name>
</gene>
<reference evidence="2 3" key="1">
    <citation type="submission" date="2019-07" db="EMBL/GenBank/DDBJ databases">
        <title>Pseudomonas mangiferae sp. nov., isolated from bark of mango tree in Thailand.</title>
        <authorList>
            <person name="Srisuk N."/>
            <person name="Anurat P."/>
        </authorList>
    </citation>
    <scope>NUCLEOTIDE SEQUENCE [LARGE SCALE GENOMIC DNA]</scope>
    <source>
        <strain evidence="2 3">DMKU_BBB3-04</strain>
    </source>
</reference>
<dbReference type="OrthoDB" id="6562846at2"/>
<feature type="chain" id="PRO_5021699646" description="Lipoprotein" evidence="1">
    <location>
        <begin position="26"/>
        <end position="113"/>
    </location>
</feature>
<dbReference type="NCBIfam" id="NF042415">
    <property type="entry name" value="STY0301_fam"/>
    <property type="match status" value="1"/>
</dbReference>
<dbReference type="EMBL" id="VJOY01000002">
    <property type="protein sequence ID" value="TRX76080.1"/>
    <property type="molecule type" value="Genomic_DNA"/>
</dbReference>
<evidence type="ECO:0008006" key="4">
    <source>
        <dbReference type="Google" id="ProtNLM"/>
    </source>
</evidence>
<evidence type="ECO:0000313" key="3">
    <source>
        <dbReference type="Proteomes" id="UP000315235"/>
    </source>
</evidence>
<keyword evidence="3" id="KW-1185">Reference proteome</keyword>
<dbReference type="InterPro" id="IPR049973">
    <property type="entry name" value="STY0301-like"/>
</dbReference>
<dbReference type="RefSeq" id="WP_143486708.1">
    <property type="nucleotide sequence ID" value="NZ_VJOY01000002.1"/>
</dbReference>
<feature type="signal peptide" evidence="1">
    <location>
        <begin position="1"/>
        <end position="25"/>
    </location>
</feature>
<comment type="caution">
    <text evidence="2">The sequence shown here is derived from an EMBL/GenBank/DDBJ whole genome shotgun (WGS) entry which is preliminary data.</text>
</comment>
<dbReference type="AlphaFoldDB" id="A0A553H2W1"/>
<keyword evidence="1" id="KW-0732">Signal</keyword>
<organism evidence="2 3">
    <name type="scientific">Pseudomonas mangiferae</name>
    <dbReference type="NCBI Taxonomy" id="2593654"/>
    <lineage>
        <taxon>Bacteria</taxon>
        <taxon>Pseudomonadati</taxon>
        <taxon>Pseudomonadota</taxon>
        <taxon>Gammaproteobacteria</taxon>
        <taxon>Pseudomonadales</taxon>
        <taxon>Pseudomonadaceae</taxon>
        <taxon>Pseudomonas</taxon>
    </lineage>
</organism>
<evidence type="ECO:0000256" key="1">
    <source>
        <dbReference type="SAM" id="SignalP"/>
    </source>
</evidence>
<protein>
    <recommendedName>
        <fullName evidence="4">Lipoprotein</fullName>
    </recommendedName>
</protein>
<evidence type="ECO:0000313" key="2">
    <source>
        <dbReference type="EMBL" id="TRX76080.1"/>
    </source>
</evidence>
<name>A0A553H2W1_9PSED</name>